<accession>A0A645CJH3</accession>
<sequence>MTVDDLIAAVLDIPRQLFADAEDVVPGHNLRGNAQMAGFFGEGTVPETDQLGGNGFI</sequence>
<gene>
    <name evidence="1" type="ORF">SDC9_123911</name>
</gene>
<evidence type="ECO:0000313" key="1">
    <source>
        <dbReference type="EMBL" id="MPM76912.1"/>
    </source>
</evidence>
<dbReference type="EMBL" id="VSSQ01027590">
    <property type="protein sequence ID" value="MPM76912.1"/>
    <property type="molecule type" value="Genomic_DNA"/>
</dbReference>
<reference evidence="1" key="1">
    <citation type="submission" date="2019-08" db="EMBL/GenBank/DDBJ databases">
        <authorList>
            <person name="Kucharzyk K."/>
            <person name="Murdoch R.W."/>
            <person name="Higgins S."/>
            <person name="Loffler F."/>
        </authorList>
    </citation>
    <scope>NUCLEOTIDE SEQUENCE</scope>
</reference>
<comment type="caution">
    <text evidence="1">The sequence shown here is derived from an EMBL/GenBank/DDBJ whole genome shotgun (WGS) entry which is preliminary data.</text>
</comment>
<dbReference type="AlphaFoldDB" id="A0A645CJH3"/>
<organism evidence="1">
    <name type="scientific">bioreactor metagenome</name>
    <dbReference type="NCBI Taxonomy" id="1076179"/>
    <lineage>
        <taxon>unclassified sequences</taxon>
        <taxon>metagenomes</taxon>
        <taxon>ecological metagenomes</taxon>
    </lineage>
</organism>
<proteinExistence type="predicted"/>
<name>A0A645CJH3_9ZZZZ</name>
<protein>
    <submittedName>
        <fullName evidence="1">Uncharacterized protein</fullName>
    </submittedName>
</protein>